<proteinExistence type="predicted"/>
<name>A0ABZ0I740_9GAMM</name>
<dbReference type="EMBL" id="CP136864">
    <property type="protein sequence ID" value="WOJ94290.1"/>
    <property type="molecule type" value="Genomic_DNA"/>
</dbReference>
<dbReference type="RefSeq" id="WP_407348925.1">
    <property type="nucleotide sequence ID" value="NZ_CP136864.1"/>
</dbReference>
<evidence type="ECO:0000313" key="1">
    <source>
        <dbReference type="EMBL" id="WOJ94290.1"/>
    </source>
</evidence>
<dbReference type="Proteomes" id="UP001626537">
    <property type="component" value="Chromosome"/>
</dbReference>
<dbReference type="InterPro" id="IPR008792">
    <property type="entry name" value="PQQD"/>
</dbReference>
<keyword evidence="2" id="KW-1185">Reference proteome</keyword>
<accession>A0ABZ0I740</accession>
<dbReference type="InterPro" id="IPR041881">
    <property type="entry name" value="PqqD_sf"/>
</dbReference>
<protein>
    <submittedName>
        <fullName evidence="1">PqqD family protein</fullName>
    </submittedName>
</protein>
<gene>
    <name evidence="1" type="ORF">R0135_03790</name>
</gene>
<evidence type="ECO:0000313" key="2">
    <source>
        <dbReference type="Proteomes" id="UP001626537"/>
    </source>
</evidence>
<organism evidence="1 2">
    <name type="scientific">Congregibacter variabilis</name>
    <dbReference type="NCBI Taxonomy" id="3081200"/>
    <lineage>
        <taxon>Bacteria</taxon>
        <taxon>Pseudomonadati</taxon>
        <taxon>Pseudomonadota</taxon>
        <taxon>Gammaproteobacteria</taxon>
        <taxon>Cellvibrionales</taxon>
        <taxon>Halieaceae</taxon>
        <taxon>Congregibacter</taxon>
    </lineage>
</organism>
<sequence>MRYRIPDTILLQAVSDEMVILNPETGVYFTLDAIGTRMLELLRQLQDEEAVADVVVSEYETDRNTVLSDLAGLLAKMAAHGLAEDCGHEAS</sequence>
<dbReference type="Gene3D" id="1.10.10.1150">
    <property type="entry name" value="Coenzyme PQQ synthesis protein D (PqqD)"/>
    <property type="match status" value="1"/>
</dbReference>
<dbReference type="Pfam" id="PF05402">
    <property type="entry name" value="PqqD"/>
    <property type="match status" value="1"/>
</dbReference>
<reference evidence="1 2" key="1">
    <citation type="submission" date="2023-10" db="EMBL/GenBank/DDBJ databases">
        <title>Two novel species belonging to the OM43/NOR5 clade.</title>
        <authorList>
            <person name="Park M."/>
        </authorList>
    </citation>
    <scope>NUCLEOTIDE SEQUENCE [LARGE SCALE GENOMIC DNA]</scope>
    <source>
        <strain evidence="1 2">IMCC43200</strain>
    </source>
</reference>